<comment type="caution">
    <text evidence="2">The sequence shown here is derived from an EMBL/GenBank/DDBJ whole genome shotgun (WGS) entry which is preliminary data.</text>
</comment>
<feature type="compositionally biased region" description="Pro residues" evidence="1">
    <location>
        <begin position="1"/>
        <end position="10"/>
    </location>
</feature>
<accession>A0ABN9XVU0</accession>
<protein>
    <recommendedName>
        <fullName evidence="4">PDZ domain-containing protein</fullName>
    </recommendedName>
</protein>
<proteinExistence type="predicted"/>
<gene>
    <name evidence="2" type="ORF">PCOR1329_LOCUS80329</name>
</gene>
<dbReference type="Proteomes" id="UP001189429">
    <property type="component" value="Unassembled WGS sequence"/>
</dbReference>
<evidence type="ECO:0000256" key="1">
    <source>
        <dbReference type="SAM" id="MobiDB-lite"/>
    </source>
</evidence>
<evidence type="ECO:0008006" key="4">
    <source>
        <dbReference type="Google" id="ProtNLM"/>
    </source>
</evidence>
<dbReference type="InterPro" id="IPR036034">
    <property type="entry name" value="PDZ_sf"/>
</dbReference>
<reference evidence="2" key="1">
    <citation type="submission" date="2023-10" db="EMBL/GenBank/DDBJ databases">
        <authorList>
            <person name="Chen Y."/>
            <person name="Shah S."/>
            <person name="Dougan E. K."/>
            <person name="Thang M."/>
            <person name="Chan C."/>
        </authorList>
    </citation>
    <scope>NUCLEOTIDE SEQUENCE [LARGE SCALE GENOMIC DNA]</scope>
</reference>
<evidence type="ECO:0000313" key="2">
    <source>
        <dbReference type="EMBL" id="CAK0904224.1"/>
    </source>
</evidence>
<name>A0ABN9XVU0_9DINO</name>
<organism evidence="2 3">
    <name type="scientific">Prorocentrum cordatum</name>
    <dbReference type="NCBI Taxonomy" id="2364126"/>
    <lineage>
        <taxon>Eukaryota</taxon>
        <taxon>Sar</taxon>
        <taxon>Alveolata</taxon>
        <taxon>Dinophyceae</taxon>
        <taxon>Prorocentrales</taxon>
        <taxon>Prorocentraceae</taxon>
        <taxon>Prorocentrum</taxon>
    </lineage>
</organism>
<sequence>ERSPTTPPIPWSWAQLDPDAPRGAEADPGLPGGPGPLHAVPSMTLSLMSPRMASAEASLPRVTPRPLQPRARPAPPPNEELQGDGDFFSRQPLTGAVCRMVRYREHERPAEDILSLCYTNAGRVIVTKIRTGGQAARASVAVGDELVSIDGDRHFHGRPSGAIRAALQGPTSLVFAGFVGKLEAEVRVEHTPHKVSCGLSPSTDVANDLTRVGTPLSPRVCDPVFFSAKESLFITTPRRDKVKTPRGGEPLEAATTAGWATSAADEPRIYELNKEDAKHMLQRVLRKTNAPKP</sequence>
<feature type="non-terminal residue" evidence="2">
    <location>
        <position position="1"/>
    </location>
</feature>
<dbReference type="EMBL" id="CAUYUJ010021375">
    <property type="protein sequence ID" value="CAK0904224.1"/>
    <property type="molecule type" value="Genomic_DNA"/>
</dbReference>
<keyword evidence="3" id="KW-1185">Reference proteome</keyword>
<dbReference type="SUPFAM" id="SSF50156">
    <property type="entry name" value="PDZ domain-like"/>
    <property type="match status" value="1"/>
</dbReference>
<evidence type="ECO:0000313" key="3">
    <source>
        <dbReference type="Proteomes" id="UP001189429"/>
    </source>
</evidence>
<feature type="region of interest" description="Disordered" evidence="1">
    <location>
        <begin position="1"/>
        <end position="88"/>
    </location>
</feature>